<evidence type="ECO:0000256" key="5">
    <source>
        <dbReference type="ARBA" id="ARBA00023136"/>
    </source>
</evidence>
<dbReference type="CDD" id="cd00130">
    <property type="entry name" value="PAS"/>
    <property type="match status" value="1"/>
</dbReference>
<sequence>MSPATDSEQPPRLALYGDASDLIGGRLAAVDDATVRRVDSMDALLASADDGLDCVVCAGASAVAVLDGLRADHETPVVVVDETADVTRASRVSEYRSTLYVPVSRVEDTDFDLEAAVRELVADWWTESDSRRRLAALESAREGIGILDADGKYAYANRAYAAKYGYESSELVGEHWRVLYPSEEVARFEEEILPTLEREGTWAGTAIGRRADGEEFPEELSLALLDDGGHVCVLRDITDRQQREERLQVLDRVLRHNLRNKMCVVQGHIDDALRVTTEDAVREPLETAKQEGEDLLRLARKARTFHRLLDRATLDHAPVDLGAFVVDAVDSLSVPGRDVVVTTTDDDVAVEADPALLKAVLGEVVTVLVEGSPDGGTVSVSVTTGVSGGATVRLSTPDSSLPSYEFDVVDRGEETPLYHGEGIGLWFVRWATVLMGGHVDYDSDAEALLLSFPRAGTTDDGTDPDDA</sequence>
<organism evidence="7 8">
    <name type="scientific">Haloarchaeobius iranensis</name>
    <dbReference type="NCBI Taxonomy" id="996166"/>
    <lineage>
        <taxon>Archaea</taxon>
        <taxon>Methanobacteriati</taxon>
        <taxon>Methanobacteriota</taxon>
        <taxon>Stenosarchaea group</taxon>
        <taxon>Halobacteria</taxon>
        <taxon>Halobacteriales</taxon>
        <taxon>Halorubellaceae</taxon>
        <taxon>Haloarchaeobius</taxon>
    </lineage>
</organism>
<evidence type="ECO:0000256" key="3">
    <source>
        <dbReference type="ARBA" id="ARBA00022679"/>
    </source>
</evidence>
<keyword evidence="8" id="KW-1185">Reference proteome</keyword>
<dbReference type="GO" id="GO:0030295">
    <property type="term" value="F:protein kinase activator activity"/>
    <property type="evidence" value="ECO:0007669"/>
    <property type="project" value="TreeGrafter"/>
</dbReference>
<evidence type="ECO:0000313" key="8">
    <source>
        <dbReference type="Proteomes" id="UP000199370"/>
    </source>
</evidence>
<dbReference type="Gene3D" id="3.30.450.20">
    <property type="entry name" value="PAS domain"/>
    <property type="match status" value="1"/>
</dbReference>
<dbReference type="GO" id="GO:0016020">
    <property type="term" value="C:membrane"/>
    <property type="evidence" value="ECO:0007669"/>
    <property type="project" value="UniProtKB-SubCell"/>
</dbReference>
<evidence type="ECO:0000259" key="6">
    <source>
        <dbReference type="PROSITE" id="PS50112"/>
    </source>
</evidence>
<comment type="catalytic activity">
    <reaction evidence="1">
        <text>ATP + protein L-histidine = ADP + protein N-phospho-L-histidine.</text>
        <dbReference type="EC" id="2.7.13.3"/>
    </reaction>
</comment>
<dbReference type="RefSeq" id="WP_089734993.1">
    <property type="nucleotide sequence ID" value="NZ_FNIA01000017.1"/>
</dbReference>
<dbReference type="EMBL" id="FNIA01000017">
    <property type="protein sequence ID" value="SDN15525.1"/>
    <property type="molecule type" value="Genomic_DNA"/>
</dbReference>
<dbReference type="AlphaFoldDB" id="A0A1G9Z3L8"/>
<evidence type="ECO:0000256" key="2">
    <source>
        <dbReference type="ARBA" id="ARBA00012438"/>
    </source>
</evidence>
<reference evidence="7 8" key="1">
    <citation type="submission" date="2016-10" db="EMBL/GenBank/DDBJ databases">
        <authorList>
            <person name="de Groot N.N."/>
        </authorList>
    </citation>
    <scope>NUCLEOTIDE SEQUENCE [LARGE SCALE GENOMIC DNA]</scope>
    <source>
        <strain evidence="8">EB21,IBRC-M 10013,KCTC 4048</strain>
    </source>
</reference>
<dbReference type="PANTHER" id="PTHR42878:SF15">
    <property type="entry name" value="BACTERIOPHYTOCHROME"/>
    <property type="match status" value="1"/>
</dbReference>
<dbReference type="SUPFAM" id="SSF55785">
    <property type="entry name" value="PYP-like sensor domain (PAS domain)"/>
    <property type="match status" value="1"/>
</dbReference>
<dbReference type="PROSITE" id="PS50112">
    <property type="entry name" value="PAS"/>
    <property type="match status" value="1"/>
</dbReference>
<dbReference type="InterPro" id="IPR013656">
    <property type="entry name" value="PAS_4"/>
</dbReference>
<dbReference type="STRING" id="996166.SAMN05192554_11772"/>
<dbReference type="EC" id="2.7.13.3" evidence="2"/>
<dbReference type="InterPro" id="IPR050351">
    <property type="entry name" value="BphY/WalK/GraS-like"/>
</dbReference>
<dbReference type="GO" id="GO:0007234">
    <property type="term" value="P:osmosensory signaling via phosphorelay pathway"/>
    <property type="evidence" value="ECO:0007669"/>
    <property type="project" value="TreeGrafter"/>
</dbReference>
<dbReference type="InterPro" id="IPR035965">
    <property type="entry name" value="PAS-like_dom_sf"/>
</dbReference>
<keyword evidence="3" id="KW-0808">Transferase</keyword>
<dbReference type="PANTHER" id="PTHR42878">
    <property type="entry name" value="TWO-COMPONENT HISTIDINE KINASE"/>
    <property type="match status" value="1"/>
</dbReference>
<evidence type="ECO:0000313" key="7">
    <source>
        <dbReference type="EMBL" id="SDN15525.1"/>
    </source>
</evidence>
<gene>
    <name evidence="7" type="ORF">SAMN05192554_11772</name>
</gene>
<dbReference type="InterPro" id="IPR036890">
    <property type="entry name" value="HATPase_C_sf"/>
</dbReference>
<evidence type="ECO:0000256" key="4">
    <source>
        <dbReference type="ARBA" id="ARBA00022777"/>
    </source>
</evidence>
<dbReference type="NCBIfam" id="TIGR00229">
    <property type="entry name" value="sensory_box"/>
    <property type="match status" value="1"/>
</dbReference>
<proteinExistence type="predicted"/>
<dbReference type="SMART" id="SM00091">
    <property type="entry name" value="PAS"/>
    <property type="match status" value="1"/>
</dbReference>
<dbReference type="Gene3D" id="3.30.565.10">
    <property type="entry name" value="Histidine kinase-like ATPase, C-terminal domain"/>
    <property type="match status" value="1"/>
</dbReference>
<accession>A0A1G9Z3L8</accession>
<dbReference type="SUPFAM" id="SSF55874">
    <property type="entry name" value="ATPase domain of HSP90 chaperone/DNA topoisomerase II/histidine kinase"/>
    <property type="match status" value="1"/>
</dbReference>
<dbReference type="OrthoDB" id="230688at2157"/>
<evidence type="ECO:0000256" key="1">
    <source>
        <dbReference type="ARBA" id="ARBA00000085"/>
    </source>
</evidence>
<keyword evidence="5" id="KW-0472">Membrane</keyword>
<dbReference type="Pfam" id="PF08448">
    <property type="entry name" value="PAS_4"/>
    <property type="match status" value="1"/>
</dbReference>
<name>A0A1G9Z3L8_9EURY</name>
<keyword evidence="4" id="KW-0418">Kinase</keyword>
<dbReference type="GO" id="GO:0000156">
    <property type="term" value="F:phosphorelay response regulator activity"/>
    <property type="evidence" value="ECO:0007669"/>
    <property type="project" value="TreeGrafter"/>
</dbReference>
<dbReference type="InterPro" id="IPR000014">
    <property type="entry name" value="PAS"/>
</dbReference>
<feature type="domain" description="PAS" evidence="6">
    <location>
        <begin position="129"/>
        <end position="199"/>
    </location>
</feature>
<dbReference type="GO" id="GO:0004673">
    <property type="term" value="F:protein histidine kinase activity"/>
    <property type="evidence" value="ECO:0007669"/>
    <property type="project" value="UniProtKB-EC"/>
</dbReference>
<dbReference type="Proteomes" id="UP000199370">
    <property type="component" value="Unassembled WGS sequence"/>
</dbReference>
<protein>
    <recommendedName>
        <fullName evidence="2">histidine kinase</fullName>
        <ecNumber evidence="2">2.7.13.3</ecNumber>
    </recommendedName>
</protein>